<keyword evidence="2" id="KW-1185">Reference proteome</keyword>
<comment type="caution">
    <text evidence="1">The sequence shown here is derived from an EMBL/GenBank/DDBJ whole genome shotgun (WGS) entry which is preliminary data.</text>
</comment>
<accession>A0ACC2QC65</accession>
<gene>
    <name evidence="1" type="ORF">PYW08_008809</name>
</gene>
<evidence type="ECO:0000313" key="1">
    <source>
        <dbReference type="EMBL" id="KAJ8711855.1"/>
    </source>
</evidence>
<dbReference type="EMBL" id="CM056798">
    <property type="protein sequence ID" value="KAJ8711855.1"/>
    <property type="molecule type" value="Genomic_DNA"/>
</dbReference>
<protein>
    <submittedName>
        <fullName evidence="1">Uncharacterized protein</fullName>
    </submittedName>
</protein>
<evidence type="ECO:0000313" key="2">
    <source>
        <dbReference type="Proteomes" id="UP001231649"/>
    </source>
</evidence>
<name>A0ACC2QC65_9NEOP</name>
<reference evidence="1" key="1">
    <citation type="submission" date="2023-03" db="EMBL/GenBank/DDBJ databases">
        <title>Chromosome-level genomes of two armyworms, Mythimna separata and Mythimna loreyi, provide insights into the biosynthesis and reception of sex pheromones.</title>
        <authorList>
            <person name="Zhao H."/>
        </authorList>
    </citation>
    <scope>NUCLEOTIDE SEQUENCE</scope>
    <source>
        <strain evidence="1">BeijingLab</strain>
    </source>
</reference>
<dbReference type="Proteomes" id="UP001231649">
    <property type="component" value="Chromosome 22"/>
</dbReference>
<organism evidence="1 2">
    <name type="scientific">Mythimna loreyi</name>
    <dbReference type="NCBI Taxonomy" id="667449"/>
    <lineage>
        <taxon>Eukaryota</taxon>
        <taxon>Metazoa</taxon>
        <taxon>Ecdysozoa</taxon>
        <taxon>Arthropoda</taxon>
        <taxon>Hexapoda</taxon>
        <taxon>Insecta</taxon>
        <taxon>Pterygota</taxon>
        <taxon>Neoptera</taxon>
        <taxon>Endopterygota</taxon>
        <taxon>Lepidoptera</taxon>
        <taxon>Glossata</taxon>
        <taxon>Ditrysia</taxon>
        <taxon>Noctuoidea</taxon>
        <taxon>Noctuidae</taxon>
        <taxon>Noctuinae</taxon>
        <taxon>Hadenini</taxon>
        <taxon>Mythimna</taxon>
    </lineage>
</organism>
<sequence length="522" mass="58567">MDMLKCLLFGLLLSLSLCDGAKILAVFPIPSPSHGILGDNMIKHLLDGGHEVTYITPYVSKQPSHPKLRVIDVTDNNKAFSDKVLNVKQIMSGAMNLQDNEILFEIMVNVAVTTFENPNVQNLLKDPTYKFDVIIGEYLFTNVYSTLAAVLQCPYIWFSTIEPHSMVLNLVHGPLNPAYYSDYLLAQIAPYSFDVRVKQLWSLLKGLYLQSGYFYDREEEIYMKLIAPIAKEQGKPVPNYNDLKYNASLLLGNTQVAIGSAIPLPPSYKHIGGYHIEEPVKPLPEDLKKIMDNAKNGVIYFSLGSNLKSKDLPDDLKQGLLKVFGGLKQTVLWKFEENLPGTPQNVHIVQWAPQQSILAHPNLILFVTHGGLLSLTEAIHFAAPLIVIPVFADQFFNANKAQRKGYAVKVDLTYRLHEDLRVALDKVLGDLPKYTARVQELSVAYHDKPMKPKDALNFWVNHVVKTKGAPHLKSVALQVPLYQRVYLDLIAVIFVALIVLLLIIKKILCLVTGKKTTKEKTN</sequence>
<proteinExistence type="predicted"/>